<dbReference type="GO" id="GO:0005840">
    <property type="term" value="C:ribosome"/>
    <property type="evidence" value="ECO:0007669"/>
    <property type="project" value="UniProtKB-KW"/>
</dbReference>
<feature type="compositionally biased region" description="Polar residues" evidence="8">
    <location>
        <begin position="40"/>
        <end position="62"/>
    </location>
</feature>
<dbReference type="PANTHER" id="PTHR11205">
    <property type="entry name" value="RIBOSOMAL PROTEIN S7"/>
    <property type="match status" value="1"/>
</dbReference>
<dbReference type="InterPro" id="IPR000235">
    <property type="entry name" value="Ribosomal_uS7"/>
</dbReference>
<accession>A0A3A2ZUT8</accession>
<feature type="region of interest" description="Disordered" evidence="8">
    <location>
        <begin position="38"/>
        <end position="69"/>
    </location>
</feature>
<comment type="similarity">
    <text evidence="2">Belongs to the universal ribosomal protein uS7 family.</text>
</comment>
<dbReference type="GO" id="GO:1990904">
    <property type="term" value="C:ribonucleoprotein complex"/>
    <property type="evidence" value="ECO:0007669"/>
    <property type="project" value="UniProtKB-KW"/>
</dbReference>
<evidence type="ECO:0000256" key="6">
    <source>
        <dbReference type="ARBA" id="ARBA00037226"/>
    </source>
</evidence>
<evidence type="ECO:0000256" key="7">
    <source>
        <dbReference type="ARBA" id="ARBA00039306"/>
    </source>
</evidence>
<evidence type="ECO:0000256" key="8">
    <source>
        <dbReference type="SAM" id="MobiDB-lite"/>
    </source>
</evidence>
<organism evidence="10 11">
    <name type="scientific">Aspergillus sclerotialis</name>
    <dbReference type="NCBI Taxonomy" id="2070753"/>
    <lineage>
        <taxon>Eukaryota</taxon>
        <taxon>Fungi</taxon>
        <taxon>Dikarya</taxon>
        <taxon>Ascomycota</taxon>
        <taxon>Pezizomycotina</taxon>
        <taxon>Eurotiomycetes</taxon>
        <taxon>Eurotiomycetidae</taxon>
        <taxon>Eurotiales</taxon>
        <taxon>Aspergillaceae</taxon>
        <taxon>Aspergillus</taxon>
        <taxon>Aspergillus subgen. Polypaecilum</taxon>
    </lineage>
</organism>
<dbReference type="GO" id="GO:0006412">
    <property type="term" value="P:translation"/>
    <property type="evidence" value="ECO:0007669"/>
    <property type="project" value="InterPro"/>
</dbReference>
<feature type="compositionally biased region" description="Polar residues" evidence="8">
    <location>
        <begin position="121"/>
        <end position="132"/>
    </location>
</feature>
<evidence type="ECO:0000256" key="3">
    <source>
        <dbReference type="ARBA" id="ARBA00022980"/>
    </source>
</evidence>
<dbReference type="AlphaFoldDB" id="A0A3A2ZUT8"/>
<proteinExistence type="inferred from homology"/>
<keyword evidence="5" id="KW-0687">Ribonucleoprotein</keyword>
<gene>
    <name evidence="10" type="ORF">PHISCL_02543</name>
</gene>
<evidence type="ECO:0000313" key="11">
    <source>
        <dbReference type="Proteomes" id="UP000266188"/>
    </source>
</evidence>
<dbReference type="Proteomes" id="UP000266188">
    <property type="component" value="Unassembled WGS sequence"/>
</dbReference>
<dbReference type="Gene3D" id="1.10.455.10">
    <property type="entry name" value="Ribosomal protein S7 domain"/>
    <property type="match status" value="1"/>
</dbReference>
<dbReference type="SUPFAM" id="SSF47973">
    <property type="entry name" value="Ribosomal protein S7"/>
    <property type="match status" value="1"/>
</dbReference>
<dbReference type="Pfam" id="PF00177">
    <property type="entry name" value="Ribosomal_S7"/>
    <property type="match status" value="1"/>
</dbReference>
<keyword evidence="4" id="KW-0496">Mitochondrion</keyword>
<feature type="domain" description="Small ribosomal subunit protein uS7" evidence="9">
    <location>
        <begin position="196"/>
        <end position="346"/>
    </location>
</feature>
<dbReference type="InterPro" id="IPR047988">
    <property type="entry name" value="Ribosomal_uS7m_fungi"/>
</dbReference>
<dbReference type="FunFam" id="1.10.455.10:FF:000006">
    <property type="entry name" value="37S ribosomal protein S7, mitochondrial"/>
    <property type="match status" value="1"/>
</dbReference>
<evidence type="ECO:0000256" key="5">
    <source>
        <dbReference type="ARBA" id="ARBA00023274"/>
    </source>
</evidence>
<evidence type="ECO:0000313" key="10">
    <source>
        <dbReference type="EMBL" id="RJE25137.1"/>
    </source>
</evidence>
<comment type="caution">
    <text evidence="10">The sequence shown here is derived from an EMBL/GenBank/DDBJ whole genome shotgun (WGS) entry which is preliminary data.</text>
</comment>
<name>A0A3A2ZUT8_9EURO</name>
<dbReference type="GO" id="GO:0005739">
    <property type="term" value="C:mitochondrion"/>
    <property type="evidence" value="ECO:0007669"/>
    <property type="project" value="UniProtKB-SubCell"/>
</dbReference>
<keyword evidence="11" id="KW-1185">Reference proteome</keyword>
<keyword evidence="3 10" id="KW-0689">Ribosomal protein</keyword>
<sequence length="363" mass="40173">MPPRLNLFTARKAVPIIRQPSIHNSVLNRPQIGLTCLNKRYNSSDPKSGNQNPKSSTPSGPTQDPLPHVSEEAAAMEKIMGEKKCDGTPASPELEQGTPVSEILQRDEEAKKHMPKVMQDQVRNSPPSGSRSFSTYTRFAQEMQKQNSAGASGSADPSVELVANMITDVSNQAAEKQGLKFPAPESLPASENFRERYDSVLKLFTNMIMKSGKLTRAQRNMDTILDHLRTAPAPQPNPRRRLISTPNYAALPLNPVQYLNVIVNSVAPLLKIKSYSGLAGGGRALAVPEPLRLPQRRRLAIKWIIDASQKRRDSKLANRVAQEIVAVAEGRSSVWDRREQLHKIAMGCRANIALVEIRSKTRR</sequence>
<comment type="function">
    <text evidence="6">Component of the mitochondrial ribosome (mitoribosome), a dedicated translation machinery responsible for the synthesis of mitochondrial genome-encoded proteins, including at least some of the essential transmembrane subunits of the mitochondrial respiratory chain. The mitoribosomes are attached to the mitochondrial inner membrane and translation products are cotranslationally integrated into the membrane.</text>
</comment>
<dbReference type="OrthoDB" id="9972728at2759"/>
<reference evidence="11" key="1">
    <citation type="submission" date="2017-02" db="EMBL/GenBank/DDBJ databases">
        <authorList>
            <person name="Tafer H."/>
            <person name="Lopandic K."/>
        </authorList>
    </citation>
    <scope>NUCLEOTIDE SEQUENCE [LARGE SCALE GENOMIC DNA]</scope>
    <source>
        <strain evidence="11">CBS 366.77</strain>
    </source>
</reference>
<dbReference type="InterPro" id="IPR023798">
    <property type="entry name" value="Ribosomal_uS7_dom"/>
</dbReference>
<dbReference type="InterPro" id="IPR036823">
    <property type="entry name" value="Ribosomal_uS7_dom_sf"/>
</dbReference>
<evidence type="ECO:0000259" key="9">
    <source>
        <dbReference type="Pfam" id="PF00177"/>
    </source>
</evidence>
<dbReference type="EMBL" id="MVGC01000057">
    <property type="protein sequence ID" value="RJE25137.1"/>
    <property type="molecule type" value="Genomic_DNA"/>
</dbReference>
<evidence type="ECO:0000256" key="2">
    <source>
        <dbReference type="ARBA" id="ARBA00007151"/>
    </source>
</evidence>
<protein>
    <recommendedName>
        <fullName evidence="7">Small ribosomal subunit protein uS7m</fullName>
    </recommendedName>
</protein>
<evidence type="ECO:0000256" key="4">
    <source>
        <dbReference type="ARBA" id="ARBA00023128"/>
    </source>
</evidence>
<dbReference type="CDD" id="cd14868">
    <property type="entry name" value="uS7_Mitochondria_Fungi"/>
    <property type="match status" value="1"/>
</dbReference>
<comment type="subcellular location">
    <subcellularLocation>
        <location evidence="1">Mitochondrion</location>
    </subcellularLocation>
</comment>
<dbReference type="STRING" id="2070753.A0A3A2ZUT8"/>
<feature type="region of interest" description="Disordered" evidence="8">
    <location>
        <begin position="111"/>
        <end position="132"/>
    </location>
</feature>
<evidence type="ECO:0000256" key="1">
    <source>
        <dbReference type="ARBA" id="ARBA00004173"/>
    </source>
</evidence>